<name>A0A7I8VWV0_9ANNE</name>
<keyword evidence="3" id="KW-1185">Reference proteome</keyword>
<feature type="region of interest" description="Disordered" evidence="1">
    <location>
        <begin position="406"/>
        <end position="439"/>
    </location>
</feature>
<reference evidence="2 3" key="1">
    <citation type="submission" date="2020-08" db="EMBL/GenBank/DDBJ databases">
        <authorList>
            <person name="Hejnol A."/>
        </authorList>
    </citation>
    <scope>NUCLEOTIDE SEQUENCE [LARGE SCALE GENOMIC DNA]</scope>
</reference>
<accession>A0A7I8VWV0</accession>
<feature type="compositionally biased region" description="Basic and acidic residues" evidence="1">
    <location>
        <begin position="422"/>
        <end position="432"/>
    </location>
</feature>
<feature type="compositionally biased region" description="Basic and acidic residues" evidence="1">
    <location>
        <begin position="112"/>
        <end position="140"/>
    </location>
</feature>
<feature type="compositionally biased region" description="Acidic residues" evidence="1">
    <location>
        <begin position="141"/>
        <end position="164"/>
    </location>
</feature>
<dbReference type="AlphaFoldDB" id="A0A7I8VWV0"/>
<sequence>MDSQCETCTYLIESFDKLIRKAESEMQQLDQSIASLQSKLDEFNEDPDLSEITSDSVDDPSETPFDIDNFDNLMKDFESMLEKLKEMRKILRTKRDQFFELKSSLVKRCEERAQTYSSENKHQEQREQEKDEEGKKKQTEGDYESTMDDIENEAEELYSCDSESEDKGATQYNGISSSDLLSTYEQDKADKLEKDSEESEECSSTSVTANGEQWNENNHSGSNVSSEWTLGYVLLGSHGPTHHPTNPFDDKYVPQIDYKSGDKNTENVPLKASLIEQSRKVFTQNDCRDLGTLDLLLTKDNYNDDPVWPSLKSLHHRSRKIFHPYTSRRSHKESNTSHQKSIDLEPFNNQIWKYFDIWFPNKNLKGSEEDSHASWGVQTDEIINNVLDELSRVYEEACDSCFDEIKSNMKVTESQTDPEIEEDKKKEKKENDKDDEDNE</sequence>
<feature type="compositionally biased region" description="Polar residues" evidence="1">
    <location>
        <begin position="207"/>
        <end position="223"/>
    </location>
</feature>
<gene>
    <name evidence="2" type="ORF">DGYR_LOCUS8762</name>
</gene>
<feature type="compositionally biased region" description="Basic and acidic residues" evidence="1">
    <location>
        <begin position="185"/>
        <end position="194"/>
    </location>
</feature>
<feature type="region of interest" description="Disordered" evidence="1">
    <location>
        <begin position="41"/>
        <end position="68"/>
    </location>
</feature>
<dbReference type="Proteomes" id="UP000549394">
    <property type="component" value="Unassembled WGS sequence"/>
</dbReference>
<dbReference type="EMBL" id="CAJFCJ010000013">
    <property type="protein sequence ID" value="CAD5120708.1"/>
    <property type="molecule type" value="Genomic_DNA"/>
</dbReference>
<comment type="caution">
    <text evidence="2">The sequence shown here is derived from an EMBL/GenBank/DDBJ whole genome shotgun (WGS) entry which is preliminary data.</text>
</comment>
<evidence type="ECO:0000256" key="1">
    <source>
        <dbReference type="SAM" id="MobiDB-lite"/>
    </source>
</evidence>
<evidence type="ECO:0000313" key="2">
    <source>
        <dbReference type="EMBL" id="CAD5120708.1"/>
    </source>
</evidence>
<feature type="region of interest" description="Disordered" evidence="1">
    <location>
        <begin position="112"/>
        <end position="223"/>
    </location>
</feature>
<protein>
    <submittedName>
        <fullName evidence="2">DgyrCDS9269</fullName>
    </submittedName>
</protein>
<organism evidence="2 3">
    <name type="scientific">Dimorphilus gyrociliatus</name>
    <dbReference type="NCBI Taxonomy" id="2664684"/>
    <lineage>
        <taxon>Eukaryota</taxon>
        <taxon>Metazoa</taxon>
        <taxon>Spiralia</taxon>
        <taxon>Lophotrochozoa</taxon>
        <taxon>Annelida</taxon>
        <taxon>Polychaeta</taxon>
        <taxon>Polychaeta incertae sedis</taxon>
        <taxon>Dinophilidae</taxon>
        <taxon>Dimorphilus</taxon>
    </lineage>
</organism>
<feature type="compositionally biased region" description="Polar residues" evidence="1">
    <location>
        <begin position="170"/>
        <end position="184"/>
    </location>
</feature>
<proteinExistence type="predicted"/>
<evidence type="ECO:0000313" key="3">
    <source>
        <dbReference type="Proteomes" id="UP000549394"/>
    </source>
</evidence>